<reference evidence="2 3" key="1">
    <citation type="journal article" date="2019" name="Int. J. Syst. Evol. Microbiol.">
        <title>The Global Catalogue of Microorganisms (GCM) 10K type strain sequencing project: providing services to taxonomists for standard genome sequencing and annotation.</title>
        <authorList>
            <consortium name="The Broad Institute Genomics Platform"/>
            <consortium name="The Broad Institute Genome Sequencing Center for Infectious Disease"/>
            <person name="Wu L."/>
            <person name="Ma J."/>
        </authorList>
    </citation>
    <scope>NUCLEOTIDE SEQUENCE [LARGE SCALE GENOMIC DNA]</scope>
    <source>
        <strain evidence="2 3">GX26</strain>
    </source>
</reference>
<dbReference type="Pfam" id="PF19119">
    <property type="entry name" value="DUF5803"/>
    <property type="match status" value="1"/>
</dbReference>
<evidence type="ECO:0000256" key="1">
    <source>
        <dbReference type="SAM" id="Phobius"/>
    </source>
</evidence>
<keyword evidence="1" id="KW-1133">Transmembrane helix</keyword>
<dbReference type="RefSeq" id="WP_336348279.1">
    <property type="nucleotide sequence ID" value="NZ_JAZAQL010000001.1"/>
</dbReference>
<proteinExistence type="predicted"/>
<name>A0ABD5V6S0_9EURY</name>
<dbReference type="EMBL" id="JBHSXN010000001">
    <property type="protein sequence ID" value="MFC6951239.1"/>
    <property type="molecule type" value="Genomic_DNA"/>
</dbReference>
<dbReference type="PROSITE" id="PS51257">
    <property type="entry name" value="PROKAR_LIPOPROTEIN"/>
    <property type="match status" value="1"/>
</dbReference>
<dbReference type="InterPro" id="IPR043826">
    <property type="entry name" value="DUF5803"/>
</dbReference>
<protein>
    <submittedName>
        <fullName evidence="2">DUF5803 family protein</fullName>
    </submittedName>
</protein>
<evidence type="ECO:0000313" key="3">
    <source>
        <dbReference type="Proteomes" id="UP001596395"/>
    </source>
</evidence>
<sequence length="254" mass="27892">MTRKRLVLAVLSLAALAALAGCTSPFGGGVNEERLNENATYEWNDSADVYVNVTGGQYKAVYDVSGFEGTEFELWRPGIESRNPLPIAALKYRYPNGTTVTADNLTVERRGGATVVNLPQSSGKVAFTARTDQKSLLLPSYLEGSYHVVLPENMRVGFPLFGQVSPGADERSLDEATGRVHLRWDELSRNMSLQWYLARDIWLFAGLVLVLGGIGAVGVSYYVYQIRQLEQKREDLGLDVSDQDDGRDPPPGMG</sequence>
<dbReference type="AlphaFoldDB" id="A0ABD5V6S0"/>
<accession>A0ABD5V6S0</accession>
<evidence type="ECO:0000313" key="2">
    <source>
        <dbReference type="EMBL" id="MFC6951239.1"/>
    </source>
</evidence>
<feature type="transmembrane region" description="Helical" evidence="1">
    <location>
        <begin position="201"/>
        <end position="224"/>
    </location>
</feature>
<organism evidence="2 3">
    <name type="scientific">Halorubellus litoreus</name>
    <dbReference type="NCBI Taxonomy" id="755308"/>
    <lineage>
        <taxon>Archaea</taxon>
        <taxon>Methanobacteriati</taxon>
        <taxon>Methanobacteriota</taxon>
        <taxon>Stenosarchaea group</taxon>
        <taxon>Halobacteria</taxon>
        <taxon>Halobacteriales</taxon>
        <taxon>Halorubellaceae</taxon>
        <taxon>Halorubellus</taxon>
    </lineage>
</organism>
<dbReference type="Proteomes" id="UP001596395">
    <property type="component" value="Unassembled WGS sequence"/>
</dbReference>
<comment type="caution">
    <text evidence="2">The sequence shown here is derived from an EMBL/GenBank/DDBJ whole genome shotgun (WGS) entry which is preliminary data.</text>
</comment>
<keyword evidence="3" id="KW-1185">Reference proteome</keyword>
<keyword evidence="1" id="KW-0472">Membrane</keyword>
<gene>
    <name evidence="2" type="ORF">ACFQGB_00055</name>
</gene>
<keyword evidence="1" id="KW-0812">Transmembrane</keyword>